<organism evidence="1 2">
    <name type="scientific">Pleurodeles waltl</name>
    <name type="common">Iberian ribbed newt</name>
    <dbReference type="NCBI Taxonomy" id="8319"/>
    <lineage>
        <taxon>Eukaryota</taxon>
        <taxon>Metazoa</taxon>
        <taxon>Chordata</taxon>
        <taxon>Craniata</taxon>
        <taxon>Vertebrata</taxon>
        <taxon>Euteleostomi</taxon>
        <taxon>Amphibia</taxon>
        <taxon>Batrachia</taxon>
        <taxon>Caudata</taxon>
        <taxon>Salamandroidea</taxon>
        <taxon>Salamandridae</taxon>
        <taxon>Pleurodelinae</taxon>
        <taxon>Pleurodeles</taxon>
    </lineage>
</organism>
<dbReference type="Proteomes" id="UP001066276">
    <property type="component" value="Chromosome 2_2"/>
</dbReference>
<name>A0AAV7UTR7_PLEWA</name>
<reference evidence="1" key="1">
    <citation type="journal article" date="2022" name="bioRxiv">
        <title>Sequencing and chromosome-scale assembly of the giantPleurodeles waltlgenome.</title>
        <authorList>
            <person name="Brown T."/>
            <person name="Elewa A."/>
            <person name="Iarovenko S."/>
            <person name="Subramanian E."/>
            <person name="Araus A.J."/>
            <person name="Petzold A."/>
            <person name="Susuki M."/>
            <person name="Suzuki K.-i.T."/>
            <person name="Hayashi T."/>
            <person name="Toyoda A."/>
            <person name="Oliveira C."/>
            <person name="Osipova E."/>
            <person name="Leigh N.D."/>
            <person name="Simon A."/>
            <person name="Yun M.H."/>
        </authorList>
    </citation>
    <scope>NUCLEOTIDE SEQUENCE</scope>
    <source>
        <strain evidence="1">20211129_DDA</strain>
        <tissue evidence="1">Liver</tissue>
    </source>
</reference>
<dbReference type="EMBL" id="JANPWB010000004">
    <property type="protein sequence ID" value="KAJ1192485.1"/>
    <property type="molecule type" value="Genomic_DNA"/>
</dbReference>
<feature type="non-terminal residue" evidence="1">
    <location>
        <position position="322"/>
    </location>
</feature>
<protein>
    <submittedName>
        <fullName evidence="1">Uncharacterized protein</fullName>
    </submittedName>
</protein>
<proteinExistence type="predicted"/>
<comment type="caution">
    <text evidence="1">The sequence shown here is derived from an EMBL/GenBank/DDBJ whole genome shotgun (WGS) entry which is preliminary data.</text>
</comment>
<keyword evidence="2" id="KW-1185">Reference proteome</keyword>
<accession>A0AAV7UTR7</accession>
<gene>
    <name evidence="1" type="ORF">NDU88_001792</name>
</gene>
<sequence length="322" mass="37376">MCRRTSMLPVNHYDHSAAASRKTPPSHHDWLTLPLTNMTCPRHQTQHDAQVTTWMGLHPWSSTCADLPYWGFYSCAPPEPLILVSGGGLGLRWQDWLEDFRVFMKGSQVTDPVQQLIALHTLIGKEVGQIIKELPTDTASSYQGVSEALSRNLFHKRNIDSERYSFNLPSQERDESMGEFILRLKRLPRYYAFDMFTAEDVLHLQIIERCQSESLRRRLLKKQYSLDEIEEMTRINNQAGEHAKKMEPGKLEKQIFRLKKCQKKCQSPERQRASKSTQYFQQTGIHHIPDKCVQRVSQLKCHRFGQYSLHTNQCPTLGQQCC</sequence>
<dbReference type="PANTHER" id="PTHR33198">
    <property type="entry name" value="ANK_REP_REGION DOMAIN-CONTAINING PROTEIN-RELATED"/>
    <property type="match status" value="1"/>
</dbReference>
<evidence type="ECO:0000313" key="1">
    <source>
        <dbReference type="EMBL" id="KAJ1192485.1"/>
    </source>
</evidence>
<dbReference type="AlphaFoldDB" id="A0AAV7UTR7"/>
<evidence type="ECO:0000313" key="2">
    <source>
        <dbReference type="Proteomes" id="UP001066276"/>
    </source>
</evidence>